<feature type="non-terminal residue" evidence="1">
    <location>
        <position position="1"/>
    </location>
</feature>
<dbReference type="AlphaFoldDB" id="X0U6H0"/>
<sequence length="116" mass="12372">EMAESYLAGIGYDEFHATPYRFLDIGTDYGMVLSGIGAYGENATGLADLGDCIGHRPTSETLDQTGYSGGMAEPGTVIYIICTHHRAGKFLYNVVILIGAFSRRDGGKLFAGPILC</sequence>
<name>X0U6H0_9ZZZZ</name>
<dbReference type="EMBL" id="BARS01006180">
    <property type="protein sequence ID" value="GAF84090.1"/>
    <property type="molecule type" value="Genomic_DNA"/>
</dbReference>
<organism evidence="1">
    <name type="scientific">marine sediment metagenome</name>
    <dbReference type="NCBI Taxonomy" id="412755"/>
    <lineage>
        <taxon>unclassified sequences</taxon>
        <taxon>metagenomes</taxon>
        <taxon>ecological metagenomes</taxon>
    </lineage>
</organism>
<evidence type="ECO:0000313" key="1">
    <source>
        <dbReference type="EMBL" id="GAF84090.1"/>
    </source>
</evidence>
<proteinExistence type="predicted"/>
<reference evidence="1" key="1">
    <citation type="journal article" date="2014" name="Front. Microbiol.">
        <title>High frequency of phylogenetically diverse reductive dehalogenase-homologous genes in deep subseafloor sedimentary metagenomes.</title>
        <authorList>
            <person name="Kawai M."/>
            <person name="Futagami T."/>
            <person name="Toyoda A."/>
            <person name="Takaki Y."/>
            <person name="Nishi S."/>
            <person name="Hori S."/>
            <person name="Arai W."/>
            <person name="Tsubouchi T."/>
            <person name="Morono Y."/>
            <person name="Uchiyama I."/>
            <person name="Ito T."/>
            <person name="Fujiyama A."/>
            <person name="Inagaki F."/>
            <person name="Takami H."/>
        </authorList>
    </citation>
    <scope>NUCLEOTIDE SEQUENCE</scope>
    <source>
        <strain evidence="1">Expedition CK06-06</strain>
    </source>
</reference>
<protein>
    <submittedName>
        <fullName evidence="1">Uncharacterized protein</fullName>
    </submittedName>
</protein>
<comment type="caution">
    <text evidence="1">The sequence shown here is derived from an EMBL/GenBank/DDBJ whole genome shotgun (WGS) entry which is preliminary data.</text>
</comment>
<gene>
    <name evidence="1" type="ORF">S01H1_12083</name>
</gene>
<accession>X0U6H0</accession>